<sequence>MLYTPSEGAATTKRLIDLDDDLLIAAQRELHTTGVSDTVRIALQQVAAQSARARQIEWLEQGGLESMVDSDERGEVWR</sequence>
<protein>
    <recommendedName>
        <fullName evidence="3">DUF2191 domain-containing protein</fullName>
    </recommendedName>
</protein>
<evidence type="ECO:0000313" key="1">
    <source>
        <dbReference type="EMBL" id="VAZ86703.1"/>
    </source>
</evidence>
<dbReference type="EMBL" id="UPHL01000166">
    <property type="protein sequence ID" value="VAZ86703.1"/>
    <property type="molecule type" value="Genomic_DNA"/>
</dbReference>
<evidence type="ECO:0008006" key="3">
    <source>
        <dbReference type="Google" id="ProtNLM"/>
    </source>
</evidence>
<dbReference type="Proteomes" id="UP000279331">
    <property type="component" value="Unassembled WGS sequence"/>
</dbReference>
<reference evidence="1 2" key="1">
    <citation type="submission" date="2018-09" db="EMBL/GenBank/DDBJ databases">
        <authorList>
            <person name="Tagini F."/>
        </authorList>
    </citation>
    <scope>NUCLEOTIDE SEQUENCE [LARGE SCALE GENOMIC DNA]</scope>
    <source>
        <strain evidence="1 2">MK42</strain>
    </source>
</reference>
<dbReference type="AlphaFoldDB" id="A0AB38V1P5"/>
<proteinExistence type="predicted"/>
<organism evidence="1 2">
    <name type="scientific">Mycobacterium persicum</name>
    <dbReference type="NCBI Taxonomy" id="1487726"/>
    <lineage>
        <taxon>Bacteria</taxon>
        <taxon>Bacillati</taxon>
        <taxon>Actinomycetota</taxon>
        <taxon>Actinomycetes</taxon>
        <taxon>Mycobacteriales</taxon>
        <taxon>Mycobacteriaceae</taxon>
        <taxon>Mycobacterium</taxon>
    </lineage>
</organism>
<evidence type="ECO:0000313" key="2">
    <source>
        <dbReference type="Proteomes" id="UP000279331"/>
    </source>
</evidence>
<comment type="caution">
    <text evidence="1">The sequence shown here is derived from an EMBL/GenBank/DDBJ whole genome shotgun (WGS) entry which is preliminary data.</text>
</comment>
<gene>
    <name evidence="1" type="ORF">LAUMK42_05556</name>
</gene>
<accession>A0AB38V1P5</accession>
<name>A0AB38V1P5_9MYCO</name>